<name>H1YCU0_9SPHI</name>
<accession>H1YCU0</accession>
<dbReference type="Proteomes" id="UP000002774">
    <property type="component" value="Chromosome"/>
</dbReference>
<proteinExistence type="predicted"/>
<dbReference type="EMBL" id="CM001403">
    <property type="protein sequence ID" value="EHQ25111.1"/>
    <property type="molecule type" value="Genomic_DNA"/>
</dbReference>
<dbReference type="HOGENOM" id="CLU_2650512_0_0_10"/>
<organism evidence="1 2">
    <name type="scientific">Mucilaginibacter paludis DSM 18603</name>
    <dbReference type="NCBI Taxonomy" id="714943"/>
    <lineage>
        <taxon>Bacteria</taxon>
        <taxon>Pseudomonadati</taxon>
        <taxon>Bacteroidota</taxon>
        <taxon>Sphingobacteriia</taxon>
        <taxon>Sphingobacteriales</taxon>
        <taxon>Sphingobacteriaceae</taxon>
        <taxon>Mucilaginibacter</taxon>
    </lineage>
</organism>
<evidence type="ECO:0000313" key="2">
    <source>
        <dbReference type="Proteomes" id="UP000002774"/>
    </source>
</evidence>
<dbReference type="STRING" id="714943.Mucpa_0931"/>
<gene>
    <name evidence="1" type="ORF">Mucpa_0931</name>
</gene>
<protein>
    <submittedName>
        <fullName evidence="1">Uncharacterized protein</fullName>
    </submittedName>
</protein>
<evidence type="ECO:0000313" key="1">
    <source>
        <dbReference type="EMBL" id="EHQ25111.1"/>
    </source>
</evidence>
<reference evidence="1" key="1">
    <citation type="submission" date="2011-09" db="EMBL/GenBank/DDBJ databases">
        <title>The permanent draft genome of Mucilaginibacter paludis DSM 18603.</title>
        <authorList>
            <consortium name="US DOE Joint Genome Institute (JGI-PGF)"/>
            <person name="Lucas S."/>
            <person name="Han J."/>
            <person name="Lapidus A."/>
            <person name="Bruce D."/>
            <person name="Goodwin L."/>
            <person name="Pitluck S."/>
            <person name="Peters L."/>
            <person name="Kyrpides N."/>
            <person name="Mavromatis K."/>
            <person name="Ivanova N."/>
            <person name="Mikhailova N."/>
            <person name="Held B."/>
            <person name="Detter J.C."/>
            <person name="Tapia R."/>
            <person name="Han C."/>
            <person name="Land M."/>
            <person name="Hauser L."/>
            <person name="Markowitz V."/>
            <person name="Cheng J.-F."/>
            <person name="Hugenholtz P."/>
            <person name="Woyke T."/>
            <person name="Wu D."/>
            <person name="Tindall B."/>
            <person name="Brambilla E."/>
            <person name="Klenk H.-P."/>
            <person name="Eisen J.A."/>
        </authorList>
    </citation>
    <scope>NUCLEOTIDE SEQUENCE [LARGE SCALE GENOMIC DNA]</scope>
    <source>
        <strain evidence="1">DSM 18603</strain>
    </source>
</reference>
<dbReference type="AlphaFoldDB" id="H1YCU0"/>
<sequence>MPYFHYTIQKNSISSINGVIPKLPDGFHLYETSFGAGDIYYKSNGAEISEVVCNNDLGQSKSNQEVSSFLSNLNFS</sequence>
<keyword evidence="2" id="KW-1185">Reference proteome</keyword>